<dbReference type="PROSITE" id="PS00141">
    <property type="entry name" value="ASP_PROTEASE"/>
    <property type="match status" value="1"/>
</dbReference>
<dbReference type="InterPro" id="IPR033121">
    <property type="entry name" value="PEPTIDASE_A1"/>
</dbReference>
<dbReference type="Pfam" id="PF00001">
    <property type="entry name" value="7tm_1"/>
    <property type="match status" value="1"/>
</dbReference>
<dbReference type="GO" id="GO:0004190">
    <property type="term" value="F:aspartic-type endopeptidase activity"/>
    <property type="evidence" value="ECO:0007669"/>
    <property type="project" value="InterPro"/>
</dbReference>
<dbReference type="Proteomes" id="UP000663828">
    <property type="component" value="Unassembled WGS sequence"/>
</dbReference>
<protein>
    <submittedName>
        <fullName evidence="11">Uncharacterized protein</fullName>
    </submittedName>
</protein>
<keyword evidence="3 8" id="KW-1133">Transmembrane helix</keyword>
<evidence type="ECO:0000256" key="3">
    <source>
        <dbReference type="ARBA" id="ARBA00022989"/>
    </source>
</evidence>
<dbReference type="GO" id="GO:0005886">
    <property type="term" value="C:plasma membrane"/>
    <property type="evidence" value="ECO:0007669"/>
    <property type="project" value="TreeGrafter"/>
</dbReference>
<name>A0A815NAW9_ADIRI</name>
<dbReference type="PANTHER" id="PTHR24243">
    <property type="entry name" value="G-PROTEIN COUPLED RECEPTOR"/>
    <property type="match status" value="1"/>
</dbReference>
<dbReference type="Gene3D" id="1.20.1070.10">
    <property type="entry name" value="Rhodopsin 7-helix transmembrane proteins"/>
    <property type="match status" value="1"/>
</dbReference>
<evidence type="ECO:0000256" key="5">
    <source>
        <dbReference type="ARBA" id="ARBA00023136"/>
    </source>
</evidence>
<dbReference type="SUPFAM" id="SSF50630">
    <property type="entry name" value="Acid proteases"/>
    <property type="match status" value="1"/>
</dbReference>
<evidence type="ECO:0000256" key="4">
    <source>
        <dbReference type="ARBA" id="ARBA00023040"/>
    </source>
</evidence>
<comment type="subcellular location">
    <subcellularLocation>
        <location evidence="1">Membrane</location>
        <topology evidence="1">Multi-pass membrane protein</topology>
    </subcellularLocation>
</comment>
<keyword evidence="4" id="KW-0297">G-protein coupled receptor</keyword>
<keyword evidence="6" id="KW-0675">Receptor</keyword>
<dbReference type="Gene3D" id="2.40.70.10">
    <property type="entry name" value="Acid Proteases"/>
    <property type="match status" value="1"/>
</dbReference>
<comment type="caution">
    <text evidence="11">The sequence shown here is derived from an EMBL/GenBank/DDBJ whole genome shotgun (WGS) entry which is preliminary data.</text>
</comment>
<feature type="transmembrane region" description="Helical" evidence="8">
    <location>
        <begin position="181"/>
        <end position="203"/>
    </location>
</feature>
<feature type="transmembrane region" description="Helical" evidence="8">
    <location>
        <begin position="134"/>
        <end position="155"/>
    </location>
</feature>
<keyword evidence="7" id="KW-0807">Transducer</keyword>
<feature type="domain" description="Peptidase A1" evidence="10">
    <location>
        <begin position="377"/>
        <end position="431"/>
    </location>
</feature>
<keyword evidence="12" id="KW-1185">Reference proteome</keyword>
<dbReference type="GO" id="GO:0006508">
    <property type="term" value="P:proteolysis"/>
    <property type="evidence" value="ECO:0007669"/>
    <property type="project" value="InterPro"/>
</dbReference>
<feature type="transmembrane region" description="Helical" evidence="8">
    <location>
        <begin position="236"/>
        <end position="257"/>
    </location>
</feature>
<evidence type="ECO:0000259" key="10">
    <source>
        <dbReference type="PROSITE" id="PS51767"/>
    </source>
</evidence>
<sequence>MLNASSSSSSYWNWSSAIINRYVPIPLLIIGTFGNILNIIIFTRKTLRKNSCVQYLLSTTVVSLLVLYIGLITRFLNGYNLDYTSYFSILCKIRYFLTYLLLYCSSWFITLACFDRYCSSSLSASLRNLCNQKIVYRSIYVVTFVGCLIYVEAFYCFNNGHVDSVGSCYTTSTACQVVDGLLLMIFFTTIPICLMIIFSYLTLRNRRRSRRQVATTNQSPSESIPRTQVRKQDLQIMTMLFVQVGILIIFSSPMGVYKLYSSLTVYTDKSVERKEIENFLAQIFILMTYFNNSTEFFFSISPISFIDFIWHFSSYFNEPIPETERNVFTTCHVMSKSFDLKEHYCSRVRCQHISPSKFNSKSLSGIELLTNKMNFFWTGTTSVGTPAQIFQVDFDTGSSDLWIASTKCSSSCRNLQLYNASASITYSSAGN</sequence>
<feature type="transmembrane region" description="Helical" evidence="8">
    <location>
        <begin position="96"/>
        <end position="114"/>
    </location>
</feature>
<reference evidence="11" key="1">
    <citation type="submission" date="2021-02" db="EMBL/GenBank/DDBJ databases">
        <authorList>
            <person name="Nowell W R."/>
        </authorList>
    </citation>
    <scope>NUCLEOTIDE SEQUENCE</scope>
</reference>
<organism evidence="11 12">
    <name type="scientific">Adineta ricciae</name>
    <name type="common">Rotifer</name>
    <dbReference type="NCBI Taxonomy" id="249248"/>
    <lineage>
        <taxon>Eukaryota</taxon>
        <taxon>Metazoa</taxon>
        <taxon>Spiralia</taxon>
        <taxon>Gnathifera</taxon>
        <taxon>Rotifera</taxon>
        <taxon>Eurotatoria</taxon>
        <taxon>Bdelloidea</taxon>
        <taxon>Adinetida</taxon>
        <taxon>Adinetidae</taxon>
        <taxon>Adineta</taxon>
    </lineage>
</organism>
<evidence type="ECO:0000256" key="1">
    <source>
        <dbReference type="ARBA" id="ARBA00004141"/>
    </source>
</evidence>
<evidence type="ECO:0000256" key="8">
    <source>
        <dbReference type="SAM" id="Phobius"/>
    </source>
</evidence>
<evidence type="ECO:0000313" key="11">
    <source>
        <dbReference type="EMBL" id="CAF1430717.1"/>
    </source>
</evidence>
<feature type="transmembrane region" description="Helical" evidence="8">
    <location>
        <begin position="22"/>
        <end position="43"/>
    </location>
</feature>
<keyword evidence="5 8" id="KW-0472">Membrane</keyword>
<dbReference type="EMBL" id="CAJNOR010003612">
    <property type="protein sequence ID" value="CAF1430717.1"/>
    <property type="molecule type" value="Genomic_DNA"/>
</dbReference>
<evidence type="ECO:0000256" key="6">
    <source>
        <dbReference type="ARBA" id="ARBA00023170"/>
    </source>
</evidence>
<evidence type="ECO:0000259" key="9">
    <source>
        <dbReference type="PROSITE" id="PS50262"/>
    </source>
</evidence>
<dbReference type="GO" id="GO:0004930">
    <property type="term" value="F:G protein-coupled receptor activity"/>
    <property type="evidence" value="ECO:0007669"/>
    <property type="project" value="UniProtKB-KW"/>
</dbReference>
<feature type="domain" description="G-protein coupled receptors family 1 profile" evidence="9">
    <location>
        <begin position="34"/>
        <end position="299"/>
    </location>
</feature>
<dbReference type="InterPro" id="IPR000276">
    <property type="entry name" value="GPCR_Rhodpsn"/>
</dbReference>
<dbReference type="SUPFAM" id="SSF81321">
    <property type="entry name" value="Family A G protein-coupled receptor-like"/>
    <property type="match status" value="1"/>
</dbReference>
<proteinExistence type="predicted"/>
<dbReference type="InterPro" id="IPR017452">
    <property type="entry name" value="GPCR_Rhodpsn_7TM"/>
</dbReference>
<accession>A0A815NAW9</accession>
<feature type="transmembrane region" description="Helical" evidence="8">
    <location>
        <begin position="55"/>
        <end position="76"/>
    </location>
</feature>
<dbReference type="Pfam" id="PF00026">
    <property type="entry name" value="Asp"/>
    <property type="match status" value="1"/>
</dbReference>
<dbReference type="AlphaFoldDB" id="A0A815NAW9"/>
<dbReference type="PROSITE" id="PS50262">
    <property type="entry name" value="G_PROTEIN_RECEP_F1_2"/>
    <property type="match status" value="1"/>
</dbReference>
<gene>
    <name evidence="11" type="ORF">XAT740_LOCUS35758</name>
</gene>
<evidence type="ECO:0000256" key="7">
    <source>
        <dbReference type="ARBA" id="ARBA00023224"/>
    </source>
</evidence>
<keyword evidence="2 8" id="KW-0812">Transmembrane</keyword>
<evidence type="ECO:0000256" key="2">
    <source>
        <dbReference type="ARBA" id="ARBA00022692"/>
    </source>
</evidence>
<evidence type="ECO:0000313" key="12">
    <source>
        <dbReference type="Proteomes" id="UP000663828"/>
    </source>
</evidence>
<dbReference type="PANTHER" id="PTHR24243:SF230">
    <property type="entry name" value="G-PROTEIN COUPLED RECEPTORS FAMILY 1 PROFILE DOMAIN-CONTAINING PROTEIN"/>
    <property type="match status" value="1"/>
</dbReference>
<dbReference type="PROSITE" id="PS51767">
    <property type="entry name" value="PEPTIDASE_A1"/>
    <property type="match status" value="1"/>
</dbReference>
<dbReference type="InterPro" id="IPR021109">
    <property type="entry name" value="Peptidase_aspartic_dom_sf"/>
</dbReference>
<dbReference type="InterPro" id="IPR001969">
    <property type="entry name" value="Aspartic_peptidase_AS"/>
</dbReference>